<dbReference type="SUPFAM" id="SSF159121">
    <property type="entry name" value="BC4932-like"/>
    <property type="match status" value="1"/>
</dbReference>
<evidence type="ECO:0000313" key="2">
    <source>
        <dbReference type="Proteomes" id="UP000019249"/>
    </source>
</evidence>
<sequence length="107" mass="12047">MKKAWFGLFAAMFVVVMVFIELASPLAEATSTYTVTISGAGEQVQKAKFKGYYFSEKCKTDSGKNVQLDFYSNEQLEPNKSYQLVIQDNHMVVRSKELSDTQLVSSK</sequence>
<dbReference type="NCBIfam" id="TIGR01655">
    <property type="entry name" value="yxeA_fam"/>
    <property type="match status" value="1"/>
</dbReference>
<reference evidence="1 2" key="1">
    <citation type="journal article" date="2014" name="Int. J. Syst. Evol. Microbiol.">
        <title>Listeria floridensis sp. nov., Listeria aquatica sp. nov., Listeria cornellensis sp. nov., Listeria riparia sp. nov. and Listeria grandensis sp. nov., from agricultural and natural environments.</title>
        <authorList>
            <person name="den Bakker H.C."/>
            <person name="Warchocki S."/>
            <person name="Wright E.M."/>
            <person name="Allred A.F."/>
            <person name="Ahlstrom C."/>
            <person name="Manuel C.S."/>
            <person name="Stasiewicz M.J."/>
            <person name="Burrell A."/>
            <person name="Roof S."/>
            <person name="Strawn L."/>
            <person name="Fortes E.D."/>
            <person name="Nightingale K.K."/>
            <person name="Kephart D."/>
            <person name="Wiedmann M."/>
        </authorList>
    </citation>
    <scope>NUCLEOTIDE SEQUENCE [LARGE SCALE GENOMIC DNA]</scope>
    <source>
        <strain evidence="1 2">FSL S10-1187</strain>
    </source>
</reference>
<name>A0ABP3AZ20_9LIST</name>
<dbReference type="InterPro" id="IPR006542">
    <property type="entry name" value="DUF1093"/>
</dbReference>
<dbReference type="EMBL" id="AODF01000010">
    <property type="protein sequence ID" value="EUJ32744.1"/>
    <property type="molecule type" value="Genomic_DNA"/>
</dbReference>
<evidence type="ECO:0000313" key="1">
    <source>
        <dbReference type="EMBL" id="EUJ32744.1"/>
    </source>
</evidence>
<comment type="caution">
    <text evidence="1">The sequence shown here is derived from an EMBL/GenBank/DDBJ whole genome shotgun (WGS) entry which is preliminary data.</text>
</comment>
<proteinExistence type="predicted"/>
<accession>A0ABP3AZ20</accession>
<keyword evidence="2" id="KW-1185">Reference proteome</keyword>
<dbReference type="InterPro" id="IPR036166">
    <property type="entry name" value="YxeA-like_sf"/>
</dbReference>
<evidence type="ECO:0008006" key="3">
    <source>
        <dbReference type="Google" id="ProtNLM"/>
    </source>
</evidence>
<organism evidence="1 2">
    <name type="scientific">Listeria floridensis FSL S10-1187</name>
    <dbReference type="NCBI Taxonomy" id="1265817"/>
    <lineage>
        <taxon>Bacteria</taxon>
        <taxon>Bacillati</taxon>
        <taxon>Bacillota</taxon>
        <taxon>Bacilli</taxon>
        <taxon>Bacillales</taxon>
        <taxon>Listeriaceae</taxon>
        <taxon>Listeria</taxon>
    </lineage>
</organism>
<protein>
    <recommendedName>
        <fullName evidence="3">YxeA family protein</fullName>
    </recommendedName>
</protein>
<dbReference type="Proteomes" id="UP000019249">
    <property type="component" value="Unassembled WGS sequence"/>
</dbReference>
<gene>
    <name evidence="1" type="ORF">MFLO_06544</name>
</gene>
<dbReference type="Gene3D" id="2.40.50.480">
    <property type="match status" value="1"/>
</dbReference>
<dbReference type="RefSeq" id="WP_036096967.1">
    <property type="nucleotide sequence ID" value="NZ_AODF01000010.1"/>
</dbReference>